<comment type="caution">
    <text evidence="2">The sequence shown here is derived from an EMBL/GenBank/DDBJ whole genome shotgun (WGS) entry which is preliminary data.</text>
</comment>
<evidence type="ECO:0000313" key="3">
    <source>
        <dbReference type="Proteomes" id="UP001168990"/>
    </source>
</evidence>
<dbReference type="EMBL" id="JAQQBS010001424">
    <property type="protein sequence ID" value="KAK0158778.1"/>
    <property type="molecule type" value="Genomic_DNA"/>
</dbReference>
<gene>
    <name evidence="2" type="ORF">PV328_009732</name>
</gene>
<reference evidence="2" key="1">
    <citation type="journal article" date="2023" name="bioRxiv">
        <title>Scaffold-level genome assemblies of two parasitoid biocontrol wasps reveal the parthenogenesis mechanism and an associated novel virus.</title>
        <authorList>
            <person name="Inwood S."/>
            <person name="Skelly J."/>
            <person name="Guhlin J."/>
            <person name="Harrop T."/>
            <person name="Goldson S."/>
            <person name="Dearden P."/>
        </authorList>
    </citation>
    <scope>NUCLEOTIDE SEQUENCE</scope>
    <source>
        <strain evidence="2">Irish</strain>
        <tissue evidence="2">Whole body</tissue>
    </source>
</reference>
<keyword evidence="3" id="KW-1185">Reference proteome</keyword>
<name>A0AA39C6L6_9HYME</name>
<feature type="compositionally biased region" description="Polar residues" evidence="1">
    <location>
        <begin position="1025"/>
        <end position="1039"/>
    </location>
</feature>
<protein>
    <submittedName>
        <fullName evidence="2">Uncharacterized protein</fullName>
    </submittedName>
</protein>
<feature type="region of interest" description="Disordered" evidence="1">
    <location>
        <begin position="1025"/>
        <end position="1044"/>
    </location>
</feature>
<reference evidence="2" key="2">
    <citation type="submission" date="2023-03" db="EMBL/GenBank/DDBJ databases">
        <authorList>
            <person name="Inwood S.N."/>
            <person name="Skelly J.G."/>
            <person name="Guhlin J."/>
            <person name="Harrop T.W.R."/>
            <person name="Goldson S.G."/>
            <person name="Dearden P.K."/>
        </authorList>
    </citation>
    <scope>NUCLEOTIDE SEQUENCE</scope>
    <source>
        <strain evidence="2">Irish</strain>
        <tissue evidence="2">Whole body</tissue>
    </source>
</reference>
<accession>A0AA39C6L6</accession>
<evidence type="ECO:0000313" key="2">
    <source>
        <dbReference type="EMBL" id="KAK0158778.1"/>
    </source>
</evidence>
<organism evidence="2 3">
    <name type="scientific">Microctonus aethiopoides</name>
    <dbReference type="NCBI Taxonomy" id="144406"/>
    <lineage>
        <taxon>Eukaryota</taxon>
        <taxon>Metazoa</taxon>
        <taxon>Ecdysozoa</taxon>
        <taxon>Arthropoda</taxon>
        <taxon>Hexapoda</taxon>
        <taxon>Insecta</taxon>
        <taxon>Pterygota</taxon>
        <taxon>Neoptera</taxon>
        <taxon>Endopterygota</taxon>
        <taxon>Hymenoptera</taxon>
        <taxon>Apocrita</taxon>
        <taxon>Ichneumonoidea</taxon>
        <taxon>Braconidae</taxon>
        <taxon>Euphorinae</taxon>
        <taxon>Microctonus</taxon>
    </lineage>
</organism>
<dbReference type="AlphaFoldDB" id="A0AA39C6L6"/>
<proteinExistence type="predicted"/>
<feature type="region of interest" description="Disordered" evidence="1">
    <location>
        <begin position="435"/>
        <end position="454"/>
    </location>
</feature>
<feature type="region of interest" description="Disordered" evidence="1">
    <location>
        <begin position="941"/>
        <end position="960"/>
    </location>
</feature>
<evidence type="ECO:0000256" key="1">
    <source>
        <dbReference type="SAM" id="MobiDB-lite"/>
    </source>
</evidence>
<dbReference type="Proteomes" id="UP001168990">
    <property type="component" value="Unassembled WGS sequence"/>
</dbReference>
<sequence length="1060" mass="119938">MKPETHKVSKECKKVVKTDRRIVTNEDSIINSSVRQTNKNKYSLYSKGYNASKYTISSSIKSKDNYQNNVQSNNSPSSAFMLKHEINEWRKHEAISNTIKNKLSRWENFDTISNPPAETIHFSSPASSIQQSNTHINIESYLGGLANVDERIDENINDNDNDEKQTVRIMRTLDDYLVPHASSVALQSPNISFSTLDALENAEKLVQEAKRKIIEASYNISIVDYNAERQSRIADLDEDELYIRDIVTAQFQKANRQIFSKTIYLEDKTPNFVITSPPRMERKISKEAIERGGIRYHGMNKKMETCKECLMSKDKQELREKISLEKFHSQKAARVDIKPQLTLKNVERLDLLPTEINSETTMKNVKTYEFKGESTKPTTISESLIDVAIQTSLCELSREDNVPSNKLTELSVDFLQSSSSKCVNQQEITKNSGMHLDESKRINHGKKTSKEKNGEESKISFLDFLCHIADLGKIEPSASERIAIDRNNSDEYTQYSEDDKDIYYDFNPKKISLDPPNVKKLDDIMDDMDRKIENISKGIETFENDFFPLKIHKQMINDVSVATQFIDKNTSSLVAEKIIESPKRKFNGKKLNSRNKFHDAQATVKFLLRPRTRISSSESTESSEAILPPARFSTPLSNYRHVDVPAINIEDKNSRDTIEEFFIPITEPDLMNDTSNVPITRNKCSPISSIDVNSSEIQNKINAVNPEMDSKSIVENIQSNAIEPSLSPNLNQQSHENLESEIDNTQKNLDIKSSDNKKDVDSEINMGHHLLKVAISSDIKPVTVAENFQETLGNQFEENNPNNLYLHDSMQDKDPVDSDINETNNAIDDKEHSNMVVLDKMNATSTELSIRDRTSLDVSAIYSESFEPSLVTELKSISKDIEIDKNKCSVLIEENSTKINLVDEVIDEAKNIKIFATEASHHLNENKKETSLTQLSKSCNSNYEKSNEKNASDRNTVSISSSSTSSLRKVSINSASSVQTLNETKAKLSADDRYSEGEFYLPSSCSYSLGEIRIAKRDQQHNNHVVNSPTMASDSSAQSPGEILETDVDLNYSIGKELNK</sequence>